<evidence type="ECO:0000313" key="2">
    <source>
        <dbReference type="EMBL" id="MDQ8206310.1"/>
    </source>
</evidence>
<feature type="signal peptide" evidence="1">
    <location>
        <begin position="1"/>
        <end position="25"/>
    </location>
</feature>
<feature type="chain" id="PRO_5045645752" evidence="1">
    <location>
        <begin position="26"/>
        <end position="266"/>
    </location>
</feature>
<reference evidence="2 3" key="1">
    <citation type="submission" date="2023-04" db="EMBL/GenBank/DDBJ databases">
        <title>A novel bacteria isolated from coastal sediment.</title>
        <authorList>
            <person name="Liu X.-J."/>
            <person name="Du Z.-J."/>
        </authorList>
    </citation>
    <scope>NUCLEOTIDE SEQUENCE [LARGE SCALE GENOMIC DNA]</scope>
    <source>
        <strain evidence="2 3">SDUM461003</strain>
    </source>
</reference>
<proteinExistence type="predicted"/>
<name>A0ABU1AQ65_9BACT</name>
<dbReference type="NCBIfam" id="TIGR02595">
    <property type="entry name" value="PEP_CTERM"/>
    <property type="match status" value="1"/>
</dbReference>
<gene>
    <name evidence="2" type="ORF">QEH52_02240</name>
</gene>
<accession>A0ABU1AQ65</accession>
<dbReference type="EMBL" id="JARXHW010000003">
    <property type="protein sequence ID" value="MDQ8206310.1"/>
    <property type="molecule type" value="Genomic_DNA"/>
</dbReference>
<protein>
    <submittedName>
        <fullName evidence="2">PEP-CTERM sorting domain-containing protein</fullName>
    </submittedName>
</protein>
<evidence type="ECO:0000256" key="1">
    <source>
        <dbReference type="SAM" id="SignalP"/>
    </source>
</evidence>
<evidence type="ECO:0000313" key="3">
    <source>
        <dbReference type="Proteomes" id="UP001225316"/>
    </source>
</evidence>
<dbReference type="InterPro" id="IPR013424">
    <property type="entry name" value="Ice-binding_C"/>
</dbReference>
<organism evidence="2 3">
    <name type="scientific">Thalassobacterium maritimum</name>
    <dbReference type="NCBI Taxonomy" id="3041265"/>
    <lineage>
        <taxon>Bacteria</taxon>
        <taxon>Pseudomonadati</taxon>
        <taxon>Verrucomicrobiota</taxon>
        <taxon>Opitutia</taxon>
        <taxon>Puniceicoccales</taxon>
        <taxon>Coraliomargaritaceae</taxon>
        <taxon>Thalassobacterium</taxon>
    </lineage>
</organism>
<sequence length="266" mass="28167">MKRINCLLPYGCIASFLLAASNAQSQIVPASGETVVFQETFADNSNGWSNMGTTNSSASIAGGVLTAYNPGTGDAVNSSMTFGTGLNLDDGDISIYFTASIQDRYSQNRFGVNLTDSAGAQAGFTIHPGSLGNGYFTYTNVSGDNANQWRDDIAPTYVTSNGMLDYKLTISANGQDEGGTDIYSATFLMKGYDDGTSNDYGIVYTMPADMYFESGVVDALNLYIRNTSTPIKFDEVVVTQIPEPGAAALLLGVAGLSLAAVRRRRA</sequence>
<keyword evidence="3" id="KW-1185">Reference proteome</keyword>
<dbReference type="RefSeq" id="WP_308948344.1">
    <property type="nucleotide sequence ID" value="NZ_JARXHW010000003.1"/>
</dbReference>
<comment type="caution">
    <text evidence="2">The sequence shown here is derived from an EMBL/GenBank/DDBJ whole genome shotgun (WGS) entry which is preliminary data.</text>
</comment>
<dbReference type="Proteomes" id="UP001225316">
    <property type="component" value="Unassembled WGS sequence"/>
</dbReference>
<keyword evidence="1" id="KW-0732">Signal</keyword>